<evidence type="ECO:0000256" key="1">
    <source>
        <dbReference type="SAM" id="MobiDB-lite"/>
    </source>
</evidence>
<dbReference type="AlphaFoldDB" id="A0A8J9Y7B2"/>
<evidence type="ECO:0000313" key="4">
    <source>
        <dbReference type="Proteomes" id="UP000838878"/>
    </source>
</evidence>
<dbReference type="EMBL" id="OV170232">
    <property type="protein sequence ID" value="CAH0717386.1"/>
    <property type="molecule type" value="Genomic_DNA"/>
</dbReference>
<keyword evidence="2" id="KW-0812">Transmembrane</keyword>
<keyword evidence="2" id="KW-1133">Transmembrane helix</keyword>
<gene>
    <name evidence="3" type="ORF">BINO364_LOCUS3997</name>
</gene>
<feature type="transmembrane region" description="Helical" evidence="2">
    <location>
        <begin position="36"/>
        <end position="54"/>
    </location>
</feature>
<accession>A0A8J9Y7B2</accession>
<reference evidence="3" key="1">
    <citation type="submission" date="2021-12" db="EMBL/GenBank/DDBJ databases">
        <authorList>
            <person name="Martin H S."/>
        </authorList>
    </citation>
    <scope>NUCLEOTIDE SEQUENCE</scope>
</reference>
<sequence length="91" mass="10237">MGKPQSKEEVIIAQNGAANQASTSMLHEKTHDKLDTLLAVVSVAIFIVLCYLTWKFCNNRFTKFLRQEMSALRASRRSRDPQHAVPAYSVA</sequence>
<feature type="region of interest" description="Disordered" evidence="1">
    <location>
        <begin position="72"/>
        <end position="91"/>
    </location>
</feature>
<name>A0A8J9Y7B2_9NEOP</name>
<evidence type="ECO:0000256" key="2">
    <source>
        <dbReference type="SAM" id="Phobius"/>
    </source>
</evidence>
<keyword evidence="2" id="KW-0472">Membrane</keyword>
<feature type="non-terminal residue" evidence="3">
    <location>
        <position position="91"/>
    </location>
</feature>
<protein>
    <submittedName>
        <fullName evidence="3">Uncharacterized protein</fullName>
    </submittedName>
</protein>
<dbReference type="Proteomes" id="UP000838878">
    <property type="component" value="Chromosome 12"/>
</dbReference>
<evidence type="ECO:0000313" key="3">
    <source>
        <dbReference type="EMBL" id="CAH0717386.1"/>
    </source>
</evidence>
<proteinExistence type="predicted"/>
<organism evidence="3 4">
    <name type="scientific">Brenthis ino</name>
    <name type="common">lesser marbled fritillary</name>
    <dbReference type="NCBI Taxonomy" id="405034"/>
    <lineage>
        <taxon>Eukaryota</taxon>
        <taxon>Metazoa</taxon>
        <taxon>Ecdysozoa</taxon>
        <taxon>Arthropoda</taxon>
        <taxon>Hexapoda</taxon>
        <taxon>Insecta</taxon>
        <taxon>Pterygota</taxon>
        <taxon>Neoptera</taxon>
        <taxon>Endopterygota</taxon>
        <taxon>Lepidoptera</taxon>
        <taxon>Glossata</taxon>
        <taxon>Ditrysia</taxon>
        <taxon>Papilionoidea</taxon>
        <taxon>Nymphalidae</taxon>
        <taxon>Heliconiinae</taxon>
        <taxon>Argynnini</taxon>
        <taxon>Brenthis</taxon>
    </lineage>
</organism>
<dbReference type="OrthoDB" id="7372388at2759"/>
<keyword evidence="4" id="KW-1185">Reference proteome</keyword>